<evidence type="ECO:0000256" key="1">
    <source>
        <dbReference type="ARBA" id="ARBA00025733"/>
    </source>
</evidence>
<dbReference type="AlphaFoldDB" id="A0A7S0IER7"/>
<evidence type="ECO:0000256" key="2">
    <source>
        <dbReference type="SAM" id="MobiDB-lite"/>
    </source>
</evidence>
<dbReference type="GO" id="GO:0005829">
    <property type="term" value="C:cytosol"/>
    <property type="evidence" value="ECO:0007669"/>
    <property type="project" value="TreeGrafter"/>
</dbReference>
<protein>
    <recommendedName>
        <fullName evidence="3">CS domain-containing protein</fullName>
    </recommendedName>
</protein>
<sequence length="172" mass="20024">MPEDAVKLTPTVLWAQRKDRLLITIDLPNPEQPRVNLEEEGRLTFSATAGKDGEERREYEVVLEFLHPVNAKDSKISVGNRQVFVVVMKTEEFSGEHWPRLLRAKGKVPHVKTDFNKWVDEDEEEENDRDAAFDLAQLRDLSTYEHGTYEKDFYGEEEDSDDDDDMPDLERI</sequence>
<dbReference type="GO" id="GO:0005634">
    <property type="term" value="C:nucleus"/>
    <property type="evidence" value="ECO:0007669"/>
    <property type="project" value="TreeGrafter"/>
</dbReference>
<dbReference type="GO" id="GO:0051879">
    <property type="term" value="F:Hsp90 protein binding"/>
    <property type="evidence" value="ECO:0007669"/>
    <property type="project" value="InterPro"/>
</dbReference>
<evidence type="ECO:0000313" key="4">
    <source>
        <dbReference type="EMBL" id="CAD8519468.1"/>
    </source>
</evidence>
<feature type="region of interest" description="Disordered" evidence="2">
    <location>
        <begin position="148"/>
        <end position="172"/>
    </location>
</feature>
<dbReference type="SUPFAM" id="SSF49764">
    <property type="entry name" value="HSP20-like chaperones"/>
    <property type="match status" value="1"/>
</dbReference>
<dbReference type="InterPro" id="IPR007052">
    <property type="entry name" value="CS_dom"/>
</dbReference>
<dbReference type="GO" id="GO:0101031">
    <property type="term" value="C:protein folding chaperone complex"/>
    <property type="evidence" value="ECO:0007669"/>
    <property type="project" value="UniProtKB-ARBA"/>
</dbReference>
<dbReference type="GO" id="GO:0006457">
    <property type="term" value="P:protein folding"/>
    <property type="evidence" value="ECO:0007669"/>
    <property type="project" value="TreeGrafter"/>
</dbReference>
<dbReference type="PROSITE" id="PS51203">
    <property type="entry name" value="CS"/>
    <property type="match status" value="1"/>
</dbReference>
<dbReference type="EMBL" id="HBEQ01008587">
    <property type="protein sequence ID" value="CAD8519468.1"/>
    <property type="molecule type" value="Transcribed_RNA"/>
</dbReference>
<gene>
    <name evidence="4" type="ORF">MCOM1403_LOCUS6894</name>
</gene>
<organism evidence="4">
    <name type="scientific">Micromonas pusilla</name>
    <name type="common">Picoplanktonic green alga</name>
    <name type="synonym">Chromulina pusilla</name>
    <dbReference type="NCBI Taxonomy" id="38833"/>
    <lineage>
        <taxon>Eukaryota</taxon>
        <taxon>Viridiplantae</taxon>
        <taxon>Chlorophyta</taxon>
        <taxon>Mamiellophyceae</taxon>
        <taxon>Mamiellales</taxon>
        <taxon>Mamiellaceae</taxon>
        <taxon>Micromonas</taxon>
    </lineage>
</organism>
<dbReference type="GO" id="GO:0051087">
    <property type="term" value="F:protein-folding chaperone binding"/>
    <property type="evidence" value="ECO:0007669"/>
    <property type="project" value="TreeGrafter"/>
</dbReference>
<dbReference type="GO" id="GO:0051131">
    <property type="term" value="P:chaperone-mediated protein complex assembly"/>
    <property type="evidence" value="ECO:0007669"/>
    <property type="project" value="TreeGrafter"/>
</dbReference>
<name>A0A7S0IER7_MICPS</name>
<accession>A0A7S0IER7</accession>
<dbReference type="InterPro" id="IPR008978">
    <property type="entry name" value="HSP20-like_chaperone"/>
</dbReference>
<dbReference type="Pfam" id="PF04969">
    <property type="entry name" value="CS"/>
    <property type="match status" value="1"/>
</dbReference>
<dbReference type="PANTHER" id="PTHR22932:SF1">
    <property type="entry name" value="CO-CHAPERONE PROTEIN DAF-41"/>
    <property type="match status" value="1"/>
</dbReference>
<reference evidence="4" key="1">
    <citation type="submission" date="2021-01" db="EMBL/GenBank/DDBJ databases">
        <authorList>
            <person name="Corre E."/>
            <person name="Pelletier E."/>
            <person name="Niang G."/>
            <person name="Scheremetjew M."/>
            <person name="Finn R."/>
            <person name="Kale V."/>
            <person name="Holt S."/>
            <person name="Cochrane G."/>
            <person name="Meng A."/>
            <person name="Brown T."/>
            <person name="Cohen L."/>
        </authorList>
    </citation>
    <scope>NUCLEOTIDE SEQUENCE</scope>
    <source>
        <strain evidence="4">CCMP1723</strain>
    </source>
</reference>
<evidence type="ECO:0000259" key="3">
    <source>
        <dbReference type="PROSITE" id="PS51203"/>
    </source>
</evidence>
<dbReference type="PANTHER" id="PTHR22932">
    <property type="entry name" value="TELOMERASE-BINDING PROTEIN P23 HSP90 CO-CHAPERONE"/>
    <property type="match status" value="1"/>
</dbReference>
<proteinExistence type="inferred from homology"/>
<dbReference type="CDD" id="cd06465">
    <property type="entry name" value="p23_hB-ind1_like"/>
    <property type="match status" value="1"/>
</dbReference>
<dbReference type="FunFam" id="2.60.40.790:FF:000013">
    <property type="entry name" value="Very-long-chain (3R)-3-hydroxyacyl-CoA dehydratase"/>
    <property type="match status" value="1"/>
</dbReference>
<dbReference type="Gene3D" id="2.60.40.790">
    <property type="match status" value="1"/>
</dbReference>
<dbReference type="InterPro" id="IPR045250">
    <property type="entry name" value="p23-like"/>
</dbReference>
<feature type="domain" description="CS" evidence="3">
    <location>
        <begin position="7"/>
        <end position="102"/>
    </location>
</feature>
<comment type="similarity">
    <text evidence="1">Belongs to the p23/wos2 family.</text>
</comment>
<feature type="compositionally biased region" description="Acidic residues" evidence="2">
    <location>
        <begin position="155"/>
        <end position="172"/>
    </location>
</feature>